<gene>
    <name evidence="1" type="ORF">ABB28_16610</name>
</gene>
<proteinExistence type="predicted"/>
<evidence type="ECO:0000313" key="2">
    <source>
        <dbReference type="Proteomes" id="UP000051386"/>
    </source>
</evidence>
<protein>
    <submittedName>
        <fullName evidence="1">Uncharacterized protein</fullName>
    </submittedName>
</protein>
<keyword evidence="2" id="KW-1185">Reference proteome</keyword>
<comment type="caution">
    <text evidence="1">The sequence shown here is derived from an EMBL/GenBank/DDBJ whole genome shotgun (WGS) entry which is preliminary data.</text>
</comment>
<dbReference type="AlphaFoldDB" id="A0A0R0CQ05"/>
<dbReference type="EMBL" id="LDJK01000096">
    <property type="protein sequence ID" value="KRG67604.1"/>
    <property type="molecule type" value="Genomic_DNA"/>
</dbReference>
<accession>A0A0R0CQ05</accession>
<dbReference type="Proteomes" id="UP000051386">
    <property type="component" value="Unassembled WGS sequence"/>
</dbReference>
<reference evidence="1 2" key="1">
    <citation type="submission" date="2015-05" db="EMBL/GenBank/DDBJ databases">
        <title>Genome sequencing and analysis of members of genus Stenotrophomonas.</title>
        <authorList>
            <person name="Patil P.P."/>
            <person name="Midha S."/>
            <person name="Patil P.B."/>
        </authorList>
    </citation>
    <scope>NUCLEOTIDE SEQUENCE [LARGE SCALE GENOMIC DNA]</scope>
    <source>
        <strain evidence="1 2">DSM 21508</strain>
    </source>
</reference>
<organism evidence="1 2">
    <name type="scientific">Stenotrophomonas chelatiphaga</name>
    <dbReference type="NCBI Taxonomy" id="517011"/>
    <lineage>
        <taxon>Bacteria</taxon>
        <taxon>Pseudomonadati</taxon>
        <taxon>Pseudomonadota</taxon>
        <taxon>Gammaproteobacteria</taxon>
        <taxon>Lysobacterales</taxon>
        <taxon>Lysobacteraceae</taxon>
        <taxon>Stenotrophomonas</taxon>
    </lineage>
</organism>
<name>A0A0R0CQ05_9GAMM</name>
<evidence type="ECO:0000313" key="1">
    <source>
        <dbReference type="EMBL" id="KRG67604.1"/>
    </source>
</evidence>
<dbReference type="PATRIC" id="fig|517011.3.peg.3574"/>
<sequence length="94" mass="10788">MLDTQRDTPADYSDALYRVYFEVGEWQQIALGAISAFLLERSRDHPAFHFDPASVQRVDHGYALDLPMQLIPEVVRALAERNVAVYQVVRRGRV</sequence>